<dbReference type="InterPro" id="IPR051450">
    <property type="entry name" value="Gfo/Idh/MocA_Oxidoreductases"/>
</dbReference>
<comment type="caution">
    <text evidence="3">The sequence shown here is derived from an EMBL/GenBank/DDBJ whole genome shotgun (WGS) entry which is preliminary data.</text>
</comment>
<dbReference type="Gene3D" id="3.30.360.10">
    <property type="entry name" value="Dihydrodipicolinate Reductase, domain 2"/>
    <property type="match status" value="1"/>
</dbReference>
<dbReference type="SUPFAM" id="SSF51735">
    <property type="entry name" value="NAD(P)-binding Rossmann-fold domains"/>
    <property type="match status" value="1"/>
</dbReference>
<name>V4RID8_9HYPH</name>
<organism evidence="3 4">
    <name type="scientific">Lutibaculum baratangense AMV1</name>
    <dbReference type="NCBI Taxonomy" id="631454"/>
    <lineage>
        <taxon>Bacteria</taxon>
        <taxon>Pseudomonadati</taxon>
        <taxon>Pseudomonadota</taxon>
        <taxon>Alphaproteobacteria</taxon>
        <taxon>Hyphomicrobiales</taxon>
        <taxon>Tepidamorphaceae</taxon>
        <taxon>Lutibaculum</taxon>
    </lineage>
</organism>
<dbReference type="InterPro" id="IPR000683">
    <property type="entry name" value="Gfo/Idh/MocA-like_OxRdtase_N"/>
</dbReference>
<dbReference type="SUPFAM" id="SSF55347">
    <property type="entry name" value="Glyceraldehyde-3-phosphate dehydrogenase-like, C-terminal domain"/>
    <property type="match status" value="1"/>
</dbReference>
<dbReference type="RefSeq" id="WP_023433232.1">
    <property type="nucleotide sequence ID" value="NZ_AWXZ01000039.1"/>
</dbReference>
<evidence type="ECO:0000259" key="1">
    <source>
        <dbReference type="Pfam" id="PF01408"/>
    </source>
</evidence>
<gene>
    <name evidence="3" type="ORF">N177_3113</name>
</gene>
<dbReference type="PATRIC" id="fig|631454.5.peg.3073"/>
<dbReference type="OrthoDB" id="9800846at2"/>
<evidence type="ECO:0000313" key="3">
    <source>
        <dbReference type="EMBL" id="ESR23045.1"/>
    </source>
</evidence>
<dbReference type="AlphaFoldDB" id="V4RID8"/>
<accession>V4RID8</accession>
<evidence type="ECO:0000259" key="2">
    <source>
        <dbReference type="Pfam" id="PF02894"/>
    </source>
</evidence>
<dbReference type="STRING" id="631454.N177_3113"/>
<dbReference type="Proteomes" id="UP000017819">
    <property type="component" value="Unassembled WGS sequence"/>
</dbReference>
<dbReference type="GO" id="GO:0000166">
    <property type="term" value="F:nucleotide binding"/>
    <property type="evidence" value="ECO:0007669"/>
    <property type="project" value="InterPro"/>
</dbReference>
<dbReference type="Pfam" id="PF01408">
    <property type="entry name" value="GFO_IDH_MocA"/>
    <property type="match status" value="1"/>
</dbReference>
<dbReference type="PANTHER" id="PTHR43377">
    <property type="entry name" value="BILIVERDIN REDUCTASE A"/>
    <property type="match status" value="1"/>
</dbReference>
<dbReference type="PANTHER" id="PTHR43377:SF6">
    <property type="entry name" value="GFO_IDH_MOCA-LIKE OXIDOREDUCTASE N-TERMINAL DOMAIN-CONTAINING PROTEIN"/>
    <property type="match status" value="1"/>
</dbReference>
<feature type="domain" description="Gfo/Idh/MocA-like oxidoreductase N-terminal" evidence="1">
    <location>
        <begin position="3"/>
        <end position="121"/>
    </location>
</feature>
<dbReference type="Pfam" id="PF02894">
    <property type="entry name" value="GFO_IDH_MocA_C"/>
    <property type="match status" value="1"/>
</dbReference>
<protein>
    <submittedName>
        <fullName evidence="3">Putative oxidoreductase</fullName>
    </submittedName>
</protein>
<keyword evidence="4" id="KW-1185">Reference proteome</keyword>
<dbReference type="InterPro" id="IPR036291">
    <property type="entry name" value="NAD(P)-bd_dom_sf"/>
</dbReference>
<proteinExistence type="predicted"/>
<sequence length="345" mass="37772">MIGFAVIGYGYWGPNLVRNLWSNPEVDLRWVCDARPDRLSGVPGRFPTVRTTVALADVLGDPKVDAVAIATPVSTHFPLAMAALRAGKHVFVEKPIAASSDEAARLVEEARRRNLILAVDHTFIHTGAVRKMHALVNEVLGDVYYYDSVRVNLGLFQKDVSVIWDLAVHDLSIMDYVLPEQPVAVAATGMSHVPGQPANIAYLTLFFDSPLIAHIHVNWLAPVKVRRTLVGGSRKMIVYDDLEPSEKIKVYDKGITLNDDASSDGDRVRQMLVGYRAGDMMAPHIDLTEALDLELREFIECVVNMATPTADGEAGLRVVRILEAATQSLGQRGQVVELSSGMVPA</sequence>
<dbReference type="InterPro" id="IPR004104">
    <property type="entry name" value="Gfo/Idh/MocA-like_OxRdtase_C"/>
</dbReference>
<dbReference type="eggNOG" id="COG0673">
    <property type="taxonomic scope" value="Bacteria"/>
</dbReference>
<evidence type="ECO:0000313" key="4">
    <source>
        <dbReference type="Proteomes" id="UP000017819"/>
    </source>
</evidence>
<dbReference type="EMBL" id="AWXZ01000039">
    <property type="protein sequence ID" value="ESR23045.1"/>
    <property type="molecule type" value="Genomic_DNA"/>
</dbReference>
<feature type="domain" description="Gfo/Idh/MocA-like oxidoreductase C-terminal" evidence="2">
    <location>
        <begin position="137"/>
        <end position="335"/>
    </location>
</feature>
<reference evidence="3 4" key="1">
    <citation type="journal article" date="2014" name="Genome Announc.">
        <title>Draft Genome Sequence of Lutibaculum baratangense Strain AMV1T, Isolated from a Mud Volcano in Andamans, India.</title>
        <authorList>
            <person name="Singh A."/>
            <person name="Sreenivas A."/>
            <person name="Sathyanarayana Reddy G."/>
            <person name="Pinnaka A.K."/>
            <person name="Shivaji S."/>
        </authorList>
    </citation>
    <scope>NUCLEOTIDE SEQUENCE [LARGE SCALE GENOMIC DNA]</scope>
    <source>
        <strain evidence="3 4">AMV1</strain>
    </source>
</reference>
<dbReference type="Gene3D" id="3.40.50.720">
    <property type="entry name" value="NAD(P)-binding Rossmann-like Domain"/>
    <property type="match status" value="1"/>
</dbReference>